<evidence type="ECO:0000256" key="16">
    <source>
        <dbReference type="SAM" id="Phobius"/>
    </source>
</evidence>
<keyword evidence="10 15" id="KW-0408">Iron</keyword>
<keyword evidence="4" id="KW-1003">Cell membrane</keyword>
<evidence type="ECO:0000256" key="2">
    <source>
        <dbReference type="ARBA" id="ARBA00004613"/>
    </source>
</evidence>
<evidence type="ECO:0000256" key="5">
    <source>
        <dbReference type="ARBA" id="ARBA00022525"/>
    </source>
</evidence>
<feature type="disulfide bond" evidence="15">
    <location>
        <begin position="30"/>
        <end position="61"/>
    </location>
</feature>
<evidence type="ECO:0000256" key="1">
    <source>
        <dbReference type="ARBA" id="ARBA00004609"/>
    </source>
</evidence>
<dbReference type="PANTHER" id="PTHR37928:SF2">
    <property type="entry name" value="GPI ANCHORED CFEM DOMAIN PROTEIN (AFU_ORTHOLOGUE AFUA_6G10580)"/>
    <property type="match status" value="1"/>
</dbReference>
<keyword evidence="6 15" id="KW-0349">Heme</keyword>
<evidence type="ECO:0000313" key="20">
    <source>
        <dbReference type="Proteomes" id="UP001365542"/>
    </source>
</evidence>
<dbReference type="GO" id="GO:0098552">
    <property type="term" value="C:side of membrane"/>
    <property type="evidence" value="ECO:0007669"/>
    <property type="project" value="UniProtKB-KW"/>
</dbReference>
<evidence type="ECO:0000256" key="6">
    <source>
        <dbReference type="ARBA" id="ARBA00022617"/>
    </source>
</evidence>
<dbReference type="Proteomes" id="UP001365542">
    <property type="component" value="Unassembled WGS sequence"/>
</dbReference>
<evidence type="ECO:0000256" key="14">
    <source>
        <dbReference type="ARBA" id="ARBA00023288"/>
    </source>
</evidence>
<keyword evidence="13" id="KW-0325">Glycoprotein</keyword>
<evidence type="ECO:0000256" key="15">
    <source>
        <dbReference type="PROSITE-ProRule" id="PRU01356"/>
    </source>
</evidence>
<keyword evidence="11 16" id="KW-0472">Membrane</keyword>
<proteinExistence type="inferred from homology"/>
<keyword evidence="12 15" id="KW-1015">Disulfide bond</keyword>
<dbReference type="Pfam" id="PF05730">
    <property type="entry name" value="CFEM"/>
    <property type="match status" value="1"/>
</dbReference>
<comment type="subcellular location">
    <subcellularLocation>
        <location evidence="1">Cell membrane</location>
        <topology evidence="1">Lipid-anchor</topology>
        <topology evidence="1">GPI-anchor</topology>
    </subcellularLocation>
    <subcellularLocation>
        <location evidence="2">Secreted</location>
    </subcellularLocation>
</comment>
<evidence type="ECO:0000256" key="17">
    <source>
        <dbReference type="SAM" id="SignalP"/>
    </source>
</evidence>
<evidence type="ECO:0000256" key="10">
    <source>
        <dbReference type="ARBA" id="ARBA00023004"/>
    </source>
</evidence>
<keyword evidence="16" id="KW-0812">Transmembrane</keyword>
<feature type="transmembrane region" description="Helical" evidence="16">
    <location>
        <begin position="191"/>
        <end position="215"/>
    </location>
</feature>
<dbReference type="SMART" id="SM00747">
    <property type="entry name" value="CFEM"/>
    <property type="match status" value="1"/>
</dbReference>
<dbReference type="GO" id="GO:0005886">
    <property type="term" value="C:plasma membrane"/>
    <property type="evidence" value="ECO:0007669"/>
    <property type="project" value="UniProtKB-SubCell"/>
</dbReference>
<comment type="caution">
    <text evidence="15">Lacks conserved residue(s) required for the propagation of feature annotation.</text>
</comment>
<reference evidence="19 20" key="1">
    <citation type="submission" date="2019-10" db="EMBL/GenBank/DDBJ databases">
        <authorList>
            <person name="Palmer J.M."/>
        </authorList>
    </citation>
    <scope>NUCLEOTIDE SEQUENCE [LARGE SCALE GENOMIC DNA]</scope>
    <source>
        <strain evidence="19 20">TWF694</strain>
    </source>
</reference>
<evidence type="ECO:0000313" key="19">
    <source>
        <dbReference type="EMBL" id="KAK6532050.1"/>
    </source>
</evidence>
<name>A0AAV9X0U0_9PEZI</name>
<evidence type="ECO:0000256" key="9">
    <source>
        <dbReference type="ARBA" id="ARBA00022729"/>
    </source>
</evidence>
<dbReference type="GO" id="GO:0005576">
    <property type="term" value="C:extracellular region"/>
    <property type="evidence" value="ECO:0007669"/>
    <property type="project" value="UniProtKB-SubCell"/>
</dbReference>
<keyword evidence="20" id="KW-1185">Reference proteome</keyword>
<evidence type="ECO:0000256" key="11">
    <source>
        <dbReference type="ARBA" id="ARBA00023136"/>
    </source>
</evidence>
<evidence type="ECO:0000256" key="8">
    <source>
        <dbReference type="ARBA" id="ARBA00022723"/>
    </source>
</evidence>
<accession>A0AAV9X0U0</accession>
<keyword evidence="14" id="KW-0449">Lipoprotein</keyword>
<comment type="similarity">
    <text evidence="3">Belongs to the RBT5 family.</text>
</comment>
<dbReference type="InterPro" id="IPR051735">
    <property type="entry name" value="CFEM_domain"/>
</dbReference>
<dbReference type="PROSITE" id="PS52012">
    <property type="entry name" value="CFEM"/>
    <property type="match status" value="1"/>
</dbReference>
<dbReference type="AlphaFoldDB" id="A0AAV9X0U0"/>
<dbReference type="GO" id="GO:0046872">
    <property type="term" value="F:metal ion binding"/>
    <property type="evidence" value="ECO:0007669"/>
    <property type="project" value="UniProtKB-UniRule"/>
</dbReference>
<feature type="chain" id="PRO_5043362193" description="CFEM domain-containing protein" evidence="17">
    <location>
        <begin position="19"/>
        <end position="216"/>
    </location>
</feature>
<evidence type="ECO:0000259" key="18">
    <source>
        <dbReference type="PROSITE" id="PS52012"/>
    </source>
</evidence>
<keyword evidence="16" id="KW-1133">Transmembrane helix</keyword>
<keyword evidence="7" id="KW-0336">GPI-anchor</keyword>
<feature type="disulfide bond" evidence="15">
    <location>
        <begin position="40"/>
        <end position="47"/>
    </location>
</feature>
<dbReference type="PANTHER" id="PTHR37928">
    <property type="entry name" value="CFEM DOMAIN PROTEIN (AFU_ORTHOLOGUE AFUA_6G14090)"/>
    <property type="match status" value="1"/>
</dbReference>
<evidence type="ECO:0000256" key="13">
    <source>
        <dbReference type="ARBA" id="ARBA00023180"/>
    </source>
</evidence>
<keyword evidence="9 17" id="KW-0732">Signal</keyword>
<comment type="caution">
    <text evidence="19">The sequence shown here is derived from an EMBL/GenBank/DDBJ whole genome shotgun (WGS) entry which is preliminary data.</text>
</comment>
<evidence type="ECO:0000256" key="3">
    <source>
        <dbReference type="ARBA" id="ARBA00010031"/>
    </source>
</evidence>
<evidence type="ECO:0000256" key="7">
    <source>
        <dbReference type="ARBA" id="ARBA00022622"/>
    </source>
</evidence>
<organism evidence="19 20">
    <name type="scientific">Orbilia ellipsospora</name>
    <dbReference type="NCBI Taxonomy" id="2528407"/>
    <lineage>
        <taxon>Eukaryota</taxon>
        <taxon>Fungi</taxon>
        <taxon>Dikarya</taxon>
        <taxon>Ascomycota</taxon>
        <taxon>Pezizomycotina</taxon>
        <taxon>Orbiliomycetes</taxon>
        <taxon>Orbiliales</taxon>
        <taxon>Orbiliaceae</taxon>
        <taxon>Orbilia</taxon>
    </lineage>
</organism>
<keyword evidence="5" id="KW-0964">Secreted</keyword>
<protein>
    <recommendedName>
        <fullName evidence="18">CFEM domain-containing protein</fullName>
    </recommendedName>
</protein>
<feature type="binding site" description="axial binding residue" evidence="15">
    <location>
        <position position="44"/>
    </location>
    <ligand>
        <name>heme</name>
        <dbReference type="ChEBI" id="CHEBI:30413"/>
    </ligand>
    <ligandPart>
        <name>Fe</name>
        <dbReference type="ChEBI" id="CHEBI:18248"/>
    </ligandPart>
</feature>
<sequence>MKTSTIFSVVAGAALAAAQLDKLPTCALTCAIGSISTSGCAQTDIACICKASSFLTGILTCIQAPGGCTPAQVDQTVQAASVLCAQAGVTITPPGGAPSTTSAAPETTTSAVVVPPTTTEETAPTTTAVATSVATEPTSSAVVVPPPTYGTTSSVVTLTTTTTICPSSTTAATYIPPPASNTTVSVPPPSYTGAAGSVAANAGAILIGAAVAMFFA</sequence>
<feature type="domain" description="CFEM" evidence="18">
    <location>
        <begin position="1"/>
        <end position="112"/>
    </location>
</feature>
<dbReference type="InterPro" id="IPR008427">
    <property type="entry name" value="Extracellular_membr_CFEM_dom"/>
</dbReference>
<evidence type="ECO:0000256" key="12">
    <source>
        <dbReference type="ARBA" id="ARBA00023157"/>
    </source>
</evidence>
<gene>
    <name evidence="19" type="ORF">TWF694_003213</name>
</gene>
<dbReference type="EMBL" id="JAVHJO010000012">
    <property type="protein sequence ID" value="KAK6532050.1"/>
    <property type="molecule type" value="Genomic_DNA"/>
</dbReference>
<keyword evidence="8 15" id="KW-0479">Metal-binding</keyword>
<evidence type="ECO:0000256" key="4">
    <source>
        <dbReference type="ARBA" id="ARBA00022475"/>
    </source>
</evidence>
<feature type="signal peptide" evidence="17">
    <location>
        <begin position="1"/>
        <end position="18"/>
    </location>
</feature>